<dbReference type="HOGENOM" id="CLU_014723_0_0_1"/>
<dbReference type="InterPro" id="IPR036412">
    <property type="entry name" value="HAD-like_sf"/>
</dbReference>
<keyword evidence="3" id="KW-0997">Cell inner membrane</keyword>
<feature type="signal peptide" evidence="8">
    <location>
        <begin position="1"/>
        <end position="20"/>
    </location>
</feature>
<dbReference type="NCBIfam" id="NF011564">
    <property type="entry name" value="PRK14988.1"/>
    <property type="match status" value="1"/>
</dbReference>
<evidence type="ECO:0000256" key="4">
    <source>
        <dbReference type="ARBA" id="ARBA00022692"/>
    </source>
</evidence>
<protein>
    <submittedName>
        <fullName evidence="9">Putative membrane protein igaA</fullName>
    </submittedName>
</protein>
<accession>A0A0A2W443</accession>
<evidence type="ECO:0000256" key="5">
    <source>
        <dbReference type="ARBA" id="ARBA00022989"/>
    </source>
</evidence>
<dbReference type="PANTHER" id="PTHR43434:SF3">
    <property type="entry name" value="GMP_IMP NUCLEOTIDASE YRFG"/>
    <property type="match status" value="1"/>
</dbReference>
<evidence type="ECO:0000256" key="1">
    <source>
        <dbReference type="ARBA" id="ARBA00004429"/>
    </source>
</evidence>
<gene>
    <name evidence="9" type="ORF">BBAD15_g792</name>
</gene>
<evidence type="ECO:0000313" key="9">
    <source>
        <dbReference type="EMBL" id="KGQ13447.1"/>
    </source>
</evidence>
<dbReference type="PANTHER" id="PTHR43434">
    <property type="entry name" value="PHOSPHOGLYCOLATE PHOSPHATASE"/>
    <property type="match status" value="1"/>
</dbReference>
<dbReference type="InterPro" id="IPR050155">
    <property type="entry name" value="HAD-like_hydrolase_sf"/>
</dbReference>
<dbReference type="InterPro" id="IPR006439">
    <property type="entry name" value="HAD-SF_hydro_IA"/>
</dbReference>
<keyword evidence="8" id="KW-0732">Signal</keyword>
<evidence type="ECO:0000256" key="3">
    <source>
        <dbReference type="ARBA" id="ARBA00022519"/>
    </source>
</evidence>
<name>A0A0A2W443_BEABA</name>
<dbReference type="CDD" id="cd01427">
    <property type="entry name" value="HAD_like"/>
    <property type="match status" value="1"/>
</dbReference>
<dbReference type="NCBIfam" id="TIGR01509">
    <property type="entry name" value="HAD-SF-IA-v3"/>
    <property type="match status" value="1"/>
</dbReference>
<dbReference type="GO" id="GO:0005886">
    <property type="term" value="C:plasma membrane"/>
    <property type="evidence" value="ECO:0007669"/>
    <property type="project" value="UniProtKB-SubCell"/>
</dbReference>
<feature type="transmembrane region" description="Helical" evidence="7">
    <location>
        <begin position="217"/>
        <end position="237"/>
    </location>
</feature>
<evidence type="ECO:0000313" key="10">
    <source>
        <dbReference type="Proteomes" id="UP000030106"/>
    </source>
</evidence>
<keyword evidence="2" id="KW-1003">Cell membrane</keyword>
<dbReference type="GO" id="GO:0006281">
    <property type="term" value="P:DNA repair"/>
    <property type="evidence" value="ECO:0007669"/>
    <property type="project" value="TreeGrafter"/>
</dbReference>
<reference evidence="9 10" key="1">
    <citation type="submission" date="2012-10" db="EMBL/GenBank/DDBJ databases">
        <title>Genome sequencing and analysis of entomopathogenic fungi Beauveria bassiana D1-5.</title>
        <authorList>
            <person name="Li Q."/>
            <person name="Wang L."/>
            <person name="Zhang Z."/>
            <person name="Wang Q."/>
            <person name="Ren J."/>
            <person name="Wang M."/>
            <person name="Xu W."/>
            <person name="Wang J."/>
            <person name="Lu Y."/>
            <person name="Du Q."/>
            <person name="Sun Z."/>
        </authorList>
    </citation>
    <scope>NUCLEOTIDE SEQUENCE [LARGE SCALE GENOMIC DNA]</scope>
    <source>
        <strain evidence="9 10">D1-5</strain>
    </source>
</reference>
<feature type="transmembrane region" description="Helical" evidence="7">
    <location>
        <begin position="313"/>
        <end position="332"/>
    </location>
</feature>
<comment type="subcellular location">
    <subcellularLocation>
        <location evidence="1">Cell inner membrane</location>
        <topology evidence="1">Multi-pass membrane protein</topology>
    </subcellularLocation>
</comment>
<dbReference type="Proteomes" id="UP000030106">
    <property type="component" value="Unassembled WGS sequence"/>
</dbReference>
<feature type="chain" id="PRO_5002007018" evidence="8">
    <location>
        <begin position="21"/>
        <end position="911"/>
    </location>
</feature>
<sequence length="911" mass="100891">MLACAMIAGWLIWRSLRLRARVSHDRAFPGATTRKLTPEERVAVENYLERYSRSQELIGPSGASNPPPRLTLTAQSATVFSLTRSITRYGLSADDANKWRYYLDSVEVHLPPFWEQYITNDNDVELIRTSSIPLMISLNGNTLQNDTLDTQQYALEGYSDTQASIRGEESEQIELLNIRQETQEEYSLSRPDGVREAALICIAFIMLFLSLVTPSVFLPWLLGGAVLLIAAGLWGLFAPPAKTALREIHCLRGTPKRWGLFGESNQDQMNNISLGIIDLIYPPHWQPFVAQDLGQKTDIDIYLDRHVHWVRNLLIAAGALLVLLMMTIWVPLEMPIKLSASWLKGAQSIETTSVEDLARYKLQVGDTLKVDGTGMCNIQTPGGYHSRQNFPFTPFDCSQIIWNTARPLPLPESEIMDKAVALTKAVSGQIHPQGGEADSKVNPQLADAIQKSGMVLLDDFAGIVKKTQALCTSEEECVRLKNALVNLGNTKDWDSLIKRADSGKLTGVNVLLRPVSAESLDNLVTTSTAPFFIRETARAAQALNSPAPGGYIIINDEGGDLVDQPLPPMSLYDFPAQEQWTEFQRLAEMLLQTPFHAEGIITGIYTDANGTQHVTLHRISDTHSLWSYIGISLMLIAMLACAAINGVLALPQPHTYPALAAEVAATGKLCVPGCATLVPYFYSIETKAMSGAIAWQDVDTLLLDMDGTLLDLAFDNHFWKKLVPETLSLQRGIPLQDAYELISREYHAVQHTLNWYCLDYWSERLGLDICAMTTEQGPKAALREDTVPFLEAAKASGKRRILLTNAHPHNLAVKLEHTGLNQHLDLLLSTHTFGYPKEDQRLWQAVAGHTGFDAARTVFIDDSEAILDAAAKFGVRYCFGVLNPDSGEAEKTFERHPGLSDYRSLIPSLSA</sequence>
<dbReference type="GO" id="GO:0005829">
    <property type="term" value="C:cytosol"/>
    <property type="evidence" value="ECO:0007669"/>
    <property type="project" value="TreeGrafter"/>
</dbReference>
<dbReference type="InterPro" id="IPR010771">
    <property type="entry name" value="IgaA"/>
</dbReference>
<dbReference type="SFLD" id="SFLDG01129">
    <property type="entry name" value="C1.5:_HAD__Beta-PGM__Phosphata"/>
    <property type="match status" value="1"/>
</dbReference>
<dbReference type="SUPFAM" id="SSF56784">
    <property type="entry name" value="HAD-like"/>
    <property type="match status" value="1"/>
</dbReference>
<evidence type="ECO:0000256" key="8">
    <source>
        <dbReference type="SAM" id="SignalP"/>
    </source>
</evidence>
<dbReference type="Pfam" id="PF07095">
    <property type="entry name" value="IgaA"/>
    <property type="match status" value="1"/>
</dbReference>
<organism evidence="9 10">
    <name type="scientific">Beauveria bassiana D1-5</name>
    <dbReference type="NCBI Taxonomy" id="1245745"/>
    <lineage>
        <taxon>Eukaryota</taxon>
        <taxon>Fungi</taxon>
        <taxon>Dikarya</taxon>
        <taxon>Ascomycota</taxon>
        <taxon>Pezizomycotina</taxon>
        <taxon>Sordariomycetes</taxon>
        <taxon>Hypocreomycetidae</taxon>
        <taxon>Hypocreales</taxon>
        <taxon>Cordycipitaceae</taxon>
        <taxon>Beauveria</taxon>
    </lineage>
</organism>
<keyword evidence="4 7" id="KW-0812">Transmembrane</keyword>
<evidence type="ECO:0000256" key="7">
    <source>
        <dbReference type="SAM" id="Phobius"/>
    </source>
</evidence>
<dbReference type="Pfam" id="PF00702">
    <property type="entry name" value="Hydrolase"/>
    <property type="match status" value="1"/>
</dbReference>
<keyword evidence="5 7" id="KW-1133">Transmembrane helix</keyword>
<dbReference type="AlphaFoldDB" id="A0A0A2W443"/>
<keyword evidence="6 7" id="KW-0472">Membrane</keyword>
<dbReference type="GO" id="GO:0008967">
    <property type="term" value="F:phosphoglycolate phosphatase activity"/>
    <property type="evidence" value="ECO:0007669"/>
    <property type="project" value="TreeGrafter"/>
</dbReference>
<dbReference type="SFLD" id="SFLDS00003">
    <property type="entry name" value="Haloacid_Dehalogenase"/>
    <property type="match status" value="1"/>
</dbReference>
<comment type="caution">
    <text evidence="9">The sequence shown here is derived from an EMBL/GenBank/DDBJ whole genome shotgun (WGS) entry which is preliminary data.</text>
</comment>
<proteinExistence type="predicted"/>
<dbReference type="InterPro" id="IPR023214">
    <property type="entry name" value="HAD_sf"/>
</dbReference>
<dbReference type="EMBL" id="ANFO01000041">
    <property type="protein sequence ID" value="KGQ13447.1"/>
    <property type="molecule type" value="Genomic_DNA"/>
</dbReference>
<evidence type="ECO:0000256" key="2">
    <source>
        <dbReference type="ARBA" id="ARBA00022475"/>
    </source>
</evidence>
<evidence type="ECO:0000256" key="6">
    <source>
        <dbReference type="ARBA" id="ARBA00023136"/>
    </source>
</evidence>
<dbReference type="Gene3D" id="3.40.50.1000">
    <property type="entry name" value="HAD superfamily/HAD-like"/>
    <property type="match status" value="1"/>
</dbReference>